<name>A0A0J1GYH7_9GAMM</name>
<keyword evidence="1" id="KW-0472">Membrane</keyword>
<gene>
    <name evidence="2" type="ORF">ABT56_14360</name>
</gene>
<dbReference type="PATRIC" id="fig|1195763.3.peg.3041"/>
<sequence>MDEATKAGLKPYSDSFFRHTLLRKLGIELPPTHYCSFATNVLCNFITFTPIYALFMWFFAWQDMPEITQTMRLANAAQTGLLYGLLMAAYVKFIAKQKKLTPWAELTTKSRR</sequence>
<dbReference type="Proteomes" id="UP000036097">
    <property type="component" value="Unassembled WGS sequence"/>
</dbReference>
<evidence type="ECO:0000313" key="2">
    <source>
        <dbReference type="EMBL" id="KLV04676.1"/>
    </source>
</evidence>
<keyword evidence="1" id="KW-0812">Transmembrane</keyword>
<evidence type="ECO:0000256" key="1">
    <source>
        <dbReference type="SAM" id="Phobius"/>
    </source>
</evidence>
<dbReference type="Pfam" id="PF19942">
    <property type="entry name" value="DUF6404"/>
    <property type="match status" value="1"/>
</dbReference>
<proteinExistence type="predicted"/>
<reference evidence="2 3" key="1">
    <citation type="submission" date="2015-05" db="EMBL/GenBank/DDBJ databases">
        <title>Photobacterium galathea sp. nov.</title>
        <authorList>
            <person name="Machado H."/>
            <person name="Gram L."/>
        </authorList>
    </citation>
    <scope>NUCLEOTIDE SEQUENCE [LARGE SCALE GENOMIC DNA]</scope>
    <source>
        <strain evidence="2 3">CGMCC 1.12159</strain>
    </source>
</reference>
<feature type="transmembrane region" description="Helical" evidence="1">
    <location>
        <begin position="41"/>
        <end position="61"/>
    </location>
</feature>
<dbReference type="AlphaFoldDB" id="A0A0J1GYH7"/>
<feature type="transmembrane region" description="Helical" evidence="1">
    <location>
        <begin position="73"/>
        <end position="91"/>
    </location>
</feature>
<accession>A0A0J1GYH7</accession>
<keyword evidence="3" id="KW-1185">Reference proteome</keyword>
<evidence type="ECO:0000313" key="3">
    <source>
        <dbReference type="Proteomes" id="UP000036097"/>
    </source>
</evidence>
<dbReference type="InterPro" id="IPR045644">
    <property type="entry name" value="DUF6404"/>
</dbReference>
<dbReference type="EMBL" id="LDOT01000021">
    <property type="protein sequence ID" value="KLV04676.1"/>
    <property type="molecule type" value="Genomic_DNA"/>
</dbReference>
<protein>
    <submittedName>
        <fullName evidence="2">Uncharacterized protein</fullName>
    </submittedName>
</protein>
<keyword evidence="1" id="KW-1133">Transmembrane helix</keyword>
<organism evidence="2 3">
    <name type="scientific">Photobacterium aquae</name>
    <dbReference type="NCBI Taxonomy" id="1195763"/>
    <lineage>
        <taxon>Bacteria</taxon>
        <taxon>Pseudomonadati</taxon>
        <taxon>Pseudomonadota</taxon>
        <taxon>Gammaproteobacteria</taxon>
        <taxon>Vibrionales</taxon>
        <taxon>Vibrionaceae</taxon>
        <taxon>Photobacterium</taxon>
    </lineage>
</organism>
<comment type="caution">
    <text evidence="2">The sequence shown here is derived from an EMBL/GenBank/DDBJ whole genome shotgun (WGS) entry which is preliminary data.</text>
</comment>